<accession>A0A2Z4LQU3</accession>
<organism evidence="2 3">
    <name type="scientific">Flagellimonas maritima</name>
    <dbReference type="NCBI Taxonomy" id="1383885"/>
    <lineage>
        <taxon>Bacteria</taxon>
        <taxon>Pseudomonadati</taxon>
        <taxon>Bacteroidota</taxon>
        <taxon>Flavobacteriia</taxon>
        <taxon>Flavobacteriales</taxon>
        <taxon>Flavobacteriaceae</taxon>
        <taxon>Flagellimonas</taxon>
    </lineage>
</organism>
<feature type="chain" id="PRO_5016291668" evidence="1">
    <location>
        <begin position="25"/>
        <end position="457"/>
    </location>
</feature>
<keyword evidence="3" id="KW-1185">Reference proteome</keyword>
<protein>
    <submittedName>
        <fullName evidence="2">Uncharacterized protein</fullName>
    </submittedName>
</protein>
<dbReference type="EMBL" id="CP030104">
    <property type="protein sequence ID" value="AWX43768.1"/>
    <property type="molecule type" value="Genomic_DNA"/>
</dbReference>
<feature type="signal peptide" evidence="1">
    <location>
        <begin position="1"/>
        <end position="24"/>
    </location>
</feature>
<dbReference type="PROSITE" id="PS51257">
    <property type="entry name" value="PROKAR_LIPOPROTEIN"/>
    <property type="match status" value="1"/>
</dbReference>
<dbReference type="AlphaFoldDB" id="A0A2Z4LQU3"/>
<gene>
    <name evidence="2" type="ORF">HME9304_00759</name>
</gene>
<keyword evidence="1" id="KW-0732">Signal</keyword>
<sequence length="457" mass="51955">MKKFITKLFYTAIFAMALSFGACQEEFEEVAGVDDQETITANSSTATLIKKTSSKDGSFDNIVDGASCIAINFPYTVEVNGIQITIDAVEDLHTIENIFDEVDIDQDILDILFPITITLADFTEIVIETKERLRELAAVCLEGGSDDDIECIDFVYPITLFTFNIDNQQTGEIVVNKDSELRRFFAQLEENALISINFPLTLKKFDGTEIMVDSNAELVNALERAKDECDEDDDNDYNDDDFTKERLDNLLVECPWWIEGIWRDNLDMISDFEQNLIQFNEDGTVTIQKTGAIFSGTWESKIKDWRVALTLEFENVVDLNLEWFVYEIGEGKIKLFKDGANRIILESACDYEKESCTDEEVVNNLSGCKWIVANAEEGSFLTDLTLDFSNMNIHVRNPNETVVDEGNWEIENGTLTFNDLSMVLANYIGEWVIIDCRSDRLEIKRGEEVLVIEKDCD</sequence>
<name>A0A2Z4LQU3_9FLAO</name>
<evidence type="ECO:0000256" key="1">
    <source>
        <dbReference type="SAM" id="SignalP"/>
    </source>
</evidence>
<dbReference type="Proteomes" id="UP000248536">
    <property type="component" value="Chromosome"/>
</dbReference>
<reference evidence="2 3" key="1">
    <citation type="submission" date="2018-06" db="EMBL/GenBank/DDBJ databases">
        <title>Spongiibacterium sp. HME9304 Genome sequencing and assembly.</title>
        <authorList>
            <person name="Kang H."/>
            <person name="Kim H."/>
            <person name="Joh K."/>
        </authorList>
    </citation>
    <scope>NUCLEOTIDE SEQUENCE [LARGE SCALE GENOMIC DNA]</scope>
    <source>
        <strain evidence="2 3">HME9304</strain>
    </source>
</reference>
<evidence type="ECO:0000313" key="3">
    <source>
        <dbReference type="Proteomes" id="UP000248536"/>
    </source>
</evidence>
<evidence type="ECO:0000313" key="2">
    <source>
        <dbReference type="EMBL" id="AWX43768.1"/>
    </source>
</evidence>
<dbReference type="RefSeq" id="WP_112377306.1">
    <property type="nucleotide sequence ID" value="NZ_CP030104.1"/>
</dbReference>
<dbReference type="OrthoDB" id="832379at2"/>
<dbReference type="KEGG" id="spon:HME9304_00759"/>
<proteinExistence type="predicted"/>